<name>A0A4R6VS46_9PSEU</name>
<dbReference type="RefSeq" id="WP_133824802.1">
    <property type="nucleotide sequence ID" value="NZ_BAABHR010000023.1"/>
</dbReference>
<proteinExistence type="predicted"/>
<reference evidence="1 2" key="1">
    <citation type="submission" date="2019-03" db="EMBL/GenBank/DDBJ databases">
        <title>Genomic Encyclopedia of Type Strains, Phase IV (KMG-IV): sequencing the most valuable type-strain genomes for metagenomic binning, comparative biology and taxonomic classification.</title>
        <authorList>
            <person name="Goeker M."/>
        </authorList>
    </citation>
    <scope>NUCLEOTIDE SEQUENCE [LARGE SCALE GENOMIC DNA]</scope>
    <source>
        <strain evidence="1 2">DSM 45775</strain>
    </source>
</reference>
<comment type="caution">
    <text evidence="1">The sequence shown here is derived from an EMBL/GenBank/DDBJ whole genome shotgun (WGS) entry which is preliminary data.</text>
</comment>
<gene>
    <name evidence="1" type="ORF">EV188_101699</name>
</gene>
<evidence type="ECO:0000313" key="1">
    <source>
        <dbReference type="EMBL" id="TDQ65447.1"/>
    </source>
</evidence>
<keyword evidence="2" id="KW-1185">Reference proteome</keyword>
<protein>
    <submittedName>
        <fullName evidence="1">Uncharacterized protein</fullName>
    </submittedName>
</protein>
<organism evidence="1 2">
    <name type="scientific">Actinomycetospora succinea</name>
    <dbReference type="NCBI Taxonomy" id="663603"/>
    <lineage>
        <taxon>Bacteria</taxon>
        <taxon>Bacillati</taxon>
        <taxon>Actinomycetota</taxon>
        <taxon>Actinomycetes</taxon>
        <taxon>Pseudonocardiales</taxon>
        <taxon>Pseudonocardiaceae</taxon>
        <taxon>Actinomycetospora</taxon>
    </lineage>
</organism>
<sequence length="225" mass="24100">MTTLVVLALVAAGVVVLVVLHRRARAAAATERWALFADVLPLLDDARLTGERGDHPVLTGRLDGRPVTMRVIVDAVALRKLPVLWVEVVVHRPLAVPGTLNVLLRPLGTEFFSPDSGFTHELEPPAGVPRPVRVSCAGPGRAPSPDVLAPAVELLADRDTKELGVGRGGLRVVLRVAEAEQASYRSTRRAVFDRPRLRPDALTRAVAVLEQVGDRAQGAVVEVTS</sequence>
<dbReference type="EMBL" id="SNYO01000001">
    <property type="protein sequence ID" value="TDQ65447.1"/>
    <property type="molecule type" value="Genomic_DNA"/>
</dbReference>
<dbReference type="AlphaFoldDB" id="A0A4R6VS46"/>
<dbReference type="Proteomes" id="UP000295705">
    <property type="component" value="Unassembled WGS sequence"/>
</dbReference>
<accession>A0A4R6VS46</accession>
<evidence type="ECO:0000313" key="2">
    <source>
        <dbReference type="Proteomes" id="UP000295705"/>
    </source>
</evidence>
<dbReference type="OrthoDB" id="7990319at2"/>